<feature type="non-terminal residue" evidence="1">
    <location>
        <position position="102"/>
    </location>
</feature>
<protein>
    <submittedName>
        <fullName evidence="1">Uncharacterized protein</fullName>
    </submittedName>
</protein>
<proteinExistence type="predicted"/>
<dbReference type="Proteomes" id="UP000023152">
    <property type="component" value="Unassembled WGS sequence"/>
</dbReference>
<dbReference type="AlphaFoldDB" id="X6LII5"/>
<evidence type="ECO:0000313" key="2">
    <source>
        <dbReference type="Proteomes" id="UP000023152"/>
    </source>
</evidence>
<gene>
    <name evidence="1" type="ORF">RFI_36493</name>
</gene>
<reference evidence="1 2" key="1">
    <citation type="journal article" date="2013" name="Curr. Biol.">
        <title>The Genome of the Foraminiferan Reticulomyxa filosa.</title>
        <authorList>
            <person name="Glockner G."/>
            <person name="Hulsmann N."/>
            <person name="Schleicher M."/>
            <person name="Noegel A.A."/>
            <person name="Eichinger L."/>
            <person name="Gallinger C."/>
            <person name="Pawlowski J."/>
            <person name="Sierra R."/>
            <person name="Euteneuer U."/>
            <person name="Pillet L."/>
            <person name="Moustafa A."/>
            <person name="Platzer M."/>
            <person name="Groth M."/>
            <person name="Szafranski K."/>
            <person name="Schliwa M."/>
        </authorList>
    </citation>
    <scope>NUCLEOTIDE SEQUENCE [LARGE SCALE GENOMIC DNA]</scope>
</reference>
<keyword evidence="2" id="KW-1185">Reference proteome</keyword>
<accession>X6LII5</accession>
<dbReference type="EMBL" id="ASPP01039607">
    <property type="protein sequence ID" value="ETO00947.1"/>
    <property type="molecule type" value="Genomic_DNA"/>
</dbReference>
<sequence length="102" mass="11556">SVAEVCEIAEKQLFLPTAPILYQGPMFDTMGSLKEWMNMQIALPSALSLDKINAPCPREGFVIRVSGRIAMKNFELSVAKYVRKGHIQTDKQWSKTWKKAKI</sequence>
<dbReference type="OrthoDB" id="19045at2759"/>
<name>X6LII5_RETFI</name>
<evidence type="ECO:0000313" key="1">
    <source>
        <dbReference type="EMBL" id="ETO00947.1"/>
    </source>
</evidence>
<comment type="caution">
    <text evidence="1">The sequence shown here is derived from an EMBL/GenBank/DDBJ whole genome shotgun (WGS) entry which is preliminary data.</text>
</comment>
<feature type="non-terminal residue" evidence="1">
    <location>
        <position position="1"/>
    </location>
</feature>
<organism evidence="1 2">
    <name type="scientific">Reticulomyxa filosa</name>
    <dbReference type="NCBI Taxonomy" id="46433"/>
    <lineage>
        <taxon>Eukaryota</taxon>
        <taxon>Sar</taxon>
        <taxon>Rhizaria</taxon>
        <taxon>Retaria</taxon>
        <taxon>Foraminifera</taxon>
        <taxon>Monothalamids</taxon>
        <taxon>Reticulomyxidae</taxon>
        <taxon>Reticulomyxa</taxon>
    </lineage>
</organism>